<dbReference type="AlphaFoldDB" id="A0AAD1T427"/>
<gene>
    <name evidence="2" type="ORF">PECUL_23A006253</name>
</gene>
<organism evidence="2 3">
    <name type="scientific">Pelobates cultripes</name>
    <name type="common">Western spadefoot toad</name>
    <dbReference type="NCBI Taxonomy" id="61616"/>
    <lineage>
        <taxon>Eukaryota</taxon>
        <taxon>Metazoa</taxon>
        <taxon>Chordata</taxon>
        <taxon>Craniata</taxon>
        <taxon>Vertebrata</taxon>
        <taxon>Euteleostomi</taxon>
        <taxon>Amphibia</taxon>
        <taxon>Batrachia</taxon>
        <taxon>Anura</taxon>
        <taxon>Pelobatoidea</taxon>
        <taxon>Pelobatidae</taxon>
        <taxon>Pelobates</taxon>
    </lineage>
</organism>
<protein>
    <submittedName>
        <fullName evidence="2">Uncharacterized protein</fullName>
    </submittedName>
</protein>
<accession>A0AAD1T427</accession>
<name>A0AAD1T427_PELCU</name>
<dbReference type="EMBL" id="OW240920">
    <property type="protein sequence ID" value="CAH2314859.1"/>
    <property type="molecule type" value="Genomic_DNA"/>
</dbReference>
<evidence type="ECO:0000313" key="2">
    <source>
        <dbReference type="EMBL" id="CAH2314859.1"/>
    </source>
</evidence>
<dbReference type="Proteomes" id="UP001295444">
    <property type="component" value="Chromosome 09"/>
</dbReference>
<feature type="compositionally biased region" description="Basic and acidic residues" evidence="1">
    <location>
        <begin position="38"/>
        <end position="48"/>
    </location>
</feature>
<evidence type="ECO:0000256" key="1">
    <source>
        <dbReference type="SAM" id="MobiDB-lite"/>
    </source>
</evidence>
<sequence>MNLESRTAPAPHQAQEDRVSPPDRTFTHALILPTTSRQAEHRQREPCRRQQQSNKTPQKEKEWDSQSFRAHGSLKLSVAQTWGLRTILSCSHCATTCSAYLVPIECLPSLGIG</sequence>
<evidence type="ECO:0000313" key="3">
    <source>
        <dbReference type="Proteomes" id="UP001295444"/>
    </source>
</evidence>
<feature type="region of interest" description="Disordered" evidence="1">
    <location>
        <begin position="1"/>
        <end position="67"/>
    </location>
</feature>
<reference evidence="2" key="1">
    <citation type="submission" date="2022-03" db="EMBL/GenBank/DDBJ databases">
        <authorList>
            <person name="Alioto T."/>
            <person name="Alioto T."/>
            <person name="Gomez Garrido J."/>
        </authorList>
    </citation>
    <scope>NUCLEOTIDE SEQUENCE</scope>
</reference>
<proteinExistence type="predicted"/>
<keyword evidence="3" id="KW-1185">Reference proteome</keyword>